<dbReference type="OrthoDB" id="3528057at2"/>
<name>A0A0A0BR58_9CELL</name>
<dbReference type="InterPro" id="IPR011605">
    <property type="entry name" value="NusB_fam"/>
</dbReference>
<comment type="caution">
    <text evidence="8">The sequence shown here is derived from an EMBL/GenBank/DDBJ whole genome shotgun (WGS) entry which is preliminary data.</text>
</comment>
<accession>A0A0A0BR58</accession>
<keyword evidence="3 6" id="KW-0694">RNA-binding</keyword>
<dbReference type="Gene3D" id="1.10.940.10">
    <property type="entry name" value="NusB-like"/>
    <property type="match status" value="1"/>
</dbReference>
<proteinExistence type="inferred from homology"/>
<dbReference type="GO" id="GO:0005829">
    <property type="term" value="C:cytosol"/>
    <property type="evidence" value="ECO:0007669"/>
    <property type="project" value="TreeGrafter"/>
</dbReference>
<dbReference type="InterPro" id="IPR035926">
    <property type="entry name" value="NusB-like_sf"/>
</dbReference>
<evidence type="ECO:0000313" key="8">
    <source>
        <dbReference type="EMBL" id="KGM10107.1"/>
    </source>
</evidence>
<evidence type="ECO:0000256" key="4">
    <source>
        <dbReference type="ARBA" id="ARBA00023015"/>
    </source>
</evidence>
<dbReference type="GO" id="GO:0003723">
    <property type="term" value="F:RNA binding"/>
    <property type="evidence" value="ECO:0007669"/>
    <property type="project" value="UniProtKB-UniRule"/>
</dbReference>
<dbReference type="Pfam" id="PF01029">
    <property type="entry name" value="NusB"/>
    <property type="match status" value="1"/>
</dbReference>
<feature type="domain" description="NusB/RsmB/TIM44" evidence="7">
    <location>
        <begin position="6"/>
        <end position="130"/>
    </location>
</feature>
<keyword evidence="4 6" id="KW-0805">Transcription regulation</keyword>
<dbReference type="PANTHER" id="PTHR11078">
    <property type="entry name" value="N UTILIZATION SUBSTANCE PROTEIN B-RELATED"/>
    <property type="match status" value="1"/>
</dbReference>
<comment type="function">
    <text evidence="6">Involved in transcription antitermination. Required for transcription of ribosomal RNA (rRNA) genes. Binds specifically to the boxA antiterminator sequence of the ribosomal RNA (rrn) operons.</text>
</comment>
<reference evidence="8 9" key="1">
    <citation type="submission" date="2013-08" db="EMBL/GenBank/DDBJ databases">
        <title>Genome sequencing of Cellulomonas carbonis T26.</title>
        <authorList>
            <person name="Chen F."/>
            <person name="Li Y."/>
            <person name="Wang G."/>
        </authorList>
    </citation>
    <scope>NUCLEOTIDE SEQUENCE [LARGE SCALE GENOMIC DNA]</scope>
    <source>
        <strain evidence="8 9">T26</strain>
    </source>
</reference>
<evidence type="ECO:0000256" key="1">
    <source>
        <dbReference type="ARBA" id="ARBA00005952"/>
    </source>
</evidence>
<comment type="similarity">
    <text evidence="1 6">Belongs to the NusB family.</text>
</comment>
<evidence type="ECO:0000313" key="9">
    <source>
        <dbReference type="Proteomes" id="UP000029839"/>
    </source>
</evidence>
<sequence length="138" mass="15142">MGARTKARKRAVDVLFEADQRGLDPIDLLRQRIEEPGTEAALPQYSVDLVEGVVDHAGQIEEILTTYSHGWTVARMPAVDRAVLRVGVWEILWNTEVPDAVAVDEAVELARALSTDDSPTFVNGLLGRVVELKPTLLA</sequence>
<dbReference type="NCBIfam" id="TIGR01951">
    <property type="entry name" value="nusB"/>
    <property type="match status" value="1"/>
</dbReference>
<evidence type="ECO:0000259" key="7">
    <source>
        <dbReference type="Pfam" id="PF01029"/>
    </source>
</evidence>
<dbReference type="InterPro" id="IPR006027">
    <property type="entry name" value="NusB_RsmB_TIM44"/>
</dbReference>
<dbReference type="EMBL" id="AXCY01000063">
    <property type="protein sequence ID" value="KGM10107.1"/>
    <property type="molecule type" value="Genomic_DNA"/>
</dbReference>
<keyword evidence="2 6" id="KW-0889">Transcription antitermination</keyword>
<dbReference type="SUPFAM" id="SSF48013">
    <property type="entry name" value="NusB-like"/>
    <property type="match status" value="1"/>
</dbReference>
<evidence type="ECO:0000256" key="6">
    <source>
        <dbReference type="HAMAP-Rule" id="MF_00073"/>
    </source>
</evidence>
<dbReference type="AlphaFoldDB" id="A0A0A0BR58"/>
<evidence type="ECO:0000256" key="5">
    <source>
        <dbReference type="ARBA" id="ARBA00023163"/>
    </source>
</evidence>
<keyword evidence="5 6" id="KW-0804">Transcription</keyword>
<dbReference type="GO" id="GO:0031564">
    <property type="term" value="P:transcription antitermination"/>
    <property type="evidence" value="ECO:0007669"/>
    <property type="project" value="UniProtKB-KW"/>
</dbReference>
<keyword evidence="9" id="KW-1185">Reference proteome</keyword>
<dbReference type="RefSeq" id="WP_043607650.1">
    <property type="nucleotide sequence ID" value="NZ_AXCY01000063.1"/>
</dbReference>
<dbReference type="PANTHER" id="PTHR11078:SF3">
    <property type="entry name" value="ANTITERMINATION NUSB DOMAIN-CONTAINING PROTEIN"/>
    <property type="match status" value="1"/>
</dbReference>
<dbReference type="HAMAP" id="MF_00073">
    <property type="entry name" value="NusB"/>
    <property type="match status" value="1"/>
</dbReference>
<gene>
    <name evidence="6" type="primary">nusB</name>
    <name evidence="8" type="ORF">N868_16690</name>
</gene>
<evidence type="ECO:0000256" key="2">
    <source>
        <dbReference type="ARBA" id="ARBA00022814"/>
    </source>
</evidence>
<organism evidence="8 9">
    <name type="scientific">Cellulomonas carbonis T26</name>
    <dbReference type="NCBI Taxonomy" id="947969"/>
    <lineage>
        <taxon>Bacteria</taxon>
        <taxon>Bacillati</taxon>
        <taxon>Actinomycetota</taxon>
        <taxon>Actinomycetes</taxon>
        <taxon>Micrococcales</taxon>
        <taxon>Cellulomonadaceae</taxon>
        <taxon>Cellulomonas</taxon>
    </lineage>
</organism>
<protein>
    <recommendedName>
        <fullName evidence="6">Transcription antitermination protein NusB</fullName>
    </recommendedName>
    <alternativeName>
        <fullName evidence="6">Antitermination factor NusB</fullName>
    </alternativeName>
</protein>
<reference evidence="8 9" key="2">
    <citation type="journal article" date="2015" name="Stand. Genomic Sci.">
        <title>Draft genome sequence of Cellulomonas carbonis T26(T) and comparative analysis of six Cellulomonas genomes.</title>
        <authorList>
            <person name="Zhuang W."/>
            <person name="Zhang S."/>
            <person name="Xia X."/>
            <person name="Wang G."/>
        </authorList>
    </citation>
    <scope>NUCLEOTIDE SEQUENCE [LARGE SCALE GENOMIC DNA]</scope>
    <source>
        <strain evidence="8 9">T26</strain>
    </source>
</reference>
<dbReference type="Proteomes" id="UP000029839">
    <property type="component" value="Unassembled WGS sequence"/>
</dbReference>
<dbReference type="GO" id="GO:0006353">
    <property type="term" value="P:DNA-templated transcription termination"/>
    <property type="evidence" value="ECO:0007669"/>
    <property type="project" value="UniProtKB-UniRule"/>
</dbReference>
<evidence type="ECO:0000256" key="3">
    <source>
        <dbReference type="ARBA" id="ARBA00022884"/>
    </source>
</evidence>